<feature type="region of interest" description="Disordered" evidence="6">
    <location>
        <begin position="203"/>
        <end position="259"/>
    </location>
</feature>
<name>A0A267ENH5_9PLAT</name>
<organism evidence="8 9">
    <name type="scientific">Macrostomum lignano</name>
    <dbReference type="NCBI Taxonomy" id="282301"/>
    <lineage>
        <taxon>Eukaryota</taxon>
        <taxon>Metazoa</taxon>
        <taxon>Spiralia</taxon>
        <taxon>Lophotrochozoa</taxon>
        <taxon>Platyhelminthes</taxon>
        <taxon>Rhabditophora</taxon>
        <taxon>Macrostomorpha</taxon>
        <taxon>Macrostomida</taxon>
        <taxon>Macrostomidae</taxon>
        <taxon>Macrostomum</taxon>
    </lineage>
</organism>
<dbReference type="PANTHER" id="PTHR14677:SF20">
    <property type="entry name" value="ZINC FINGER AN1-TYPE CONTAINING 2A-RELATED"/>
    <property type="match status" value="1"/>
</dbReference>
<comment type="caution">
    <text evidence="8">The sequence shown here is derived from an EMBL/GenBank/DDBJ whole genome shotgun (WGS) entry which is preliminary data.</text>
</comment>
<dbReference type="PANTHER" id="PTHR14677">
    <property type="entry name" value="ARSENITE INDUCUBLE RNA ASSOCIATED PROTEIN AIP-1-RELATED"/>
    <property type="match status" value="1"/>
</dbReference>
<dbReference type="Gene3D" id="4.10.1110.10">
    <property type="entry name" value="AN1-like Zinc finger"/>
    <property type="match status" value="2"/>
</dbReference>
<dbReference type="SUPFAM" id="SSF118310">
    <property type="entry name" value="AN1-like Zinc finger"/>
    <property type="match status" value="2"/>
</dbReference>
<dbReference type="Pfam" id="PF01428">
    <property type="entry name" value="zf-AN1"/>
    <property type="match status" value="2"/>
</dbReference>
<dbReference type="AlphaFoldDB" id="A0A267ENH5"/>
<protein>
    <recommendedName>
        <fullName evidence="7">AN1-type domain-containing protein</fullName>
    </recommendedName>
</protein>
<dbReference type="GO" id="GO:0008270">
    <property type="term" value="F:zinc ion binding"/>
    <property type="evidence" value="ECO:0007669"/>
    <property type="project" value="UniProtKB-KW"/>
</dbReference>
<dbReference type="SMART" id="SM00154">
    <property type="entry name" value="ZnF_AN1"/>
    <property type="match status" value="2"/>
</dbReference>
<evidence type="ECO:0000313" key="8">
    <source>
        <dbReference type="EMBL" id="PAA63083.1"/>
    </source>
</evidence>
<dbReference type="InterPro" id="IPR035896">
    <property type="entry name" value="AN1-like_Znf"/>
</dbReference>
<feature type="domain" description="AN1-type" evidence="7">
    <location>
        <begin position="91"/>
        <end position="139"/>
    </location>
</feature>
<evidence type="ECO:0000256" key="6">
    <source>
        <dbReference type="SAM" id="MobiDB-lite"/>
    </source>
</evidence>
<dbReference type="GO" id="GO:0005783">
    <property type="term" value="C:endoplasmic reticulum"/>
    <property type="evidence" value="ECO:0007669"/>
    <property type="project" value="TreeGrafter"/>
</dbReference>
<feature type="domain" description="AN1-type" evidence="7">
    <location>
        <begin position="2"/>
        <end position="50"/>
    </location>
</feature>
<evidence type="ECO:0000256" key="2">
    <source>
        <dbReference type="ARBA" id="ARBA00022737"/>
    </source>
</evidence>
<accession>A0A267ENH5</accession>
<feature type="non-terminal residue" evidence="8">
    <location>
        <position position="1"/>
    </location>
</feature>
<dbReference type="InterPro" id="IPR000058">
    <property type="entry name" value="Znf_AN1"/>
</dbReference>
<keyword evidence="3 5" id="KW-0863">Zinc-finger</keyword>
<evidence type="ECO:0000259" key="7">
    <source>
        <dbReference type="PROSITE" id="PS51039"/>
    </source>
</evidence>
<dbReference type="EMBL" id="NIVC01001874">
    <property type="protein sequence ID" value="PAA63083.1"/>
    <property type="molecule type" value="Genomic_DNA"/>
</dbReference>
<dbReference type="STRING" id="282301.A0A267ENH5"/>
<dbReference type="Pfam" id="PF25403">
    <property type="entry name" value="zf-C2H2_ZFAND2"/>
    <property type="match status" value="1"/>
</dbReference>
<evidence type="ECO:0000313" key="9">
    <source>
        <dbReference type="Proteomes" id="UP000215902"/>
    </source>
</evidence>
<evidence type="ECO:0000256" key="3">
    <source>
        <dbReference type="ARBA" id="ARBA00022771"/>
    </source>
</evidence>
<proteinExistence type="predicted"/>
<dbReference type="InterPro" id="IPR057357">
    <property type="entry name" value="Znf-C2H2_ZFAND2A/B"/>
</dbReference>
<keyword evidence="9" id="KW-1185">Reference proteome</keyword>
<evidence type="ECO:0000256" key="5">
    <source>
        <dbReference type="PROSITE-ProRule" id="PRU00449"/>
    </source>
</evidence>
<dbReference type="PROSITE" id="PS51039">
    <property type="entry name" value="ZF_AN1"/>
    <property type="match status" value="2"/>
</dbReference>
<feature type="compositionally biased region" description="Low complexity" evidence="6">
    <location>
        <begin position="236"/>
        <end position="247"/>
    </location>
</feature>
<dbReference type="OrthoDB" id="431929at2759"/>
<keyword evidence="1" id="KW-0479">Metal-binding</keyword>
<feature type="region of interest" description="Disordered" evidence="6">
    <location>
        <begin position="145"/>
        <end position="171"/>
    </location>
</feature>
<dbReference type="GO" id="GO:0045047">
    <property type="term" value="P:protein targeting to ER"/>
    <property type="evidence" value="ECO:0007669"/>
    <property type="project" value="TreeGrafter"/>
</dbReference>
<feature type="compositionally biased region" description="Basic and acidic residues" evidence="6">
    <location>
        <begin position="212"/>
        <end position="224"/>
    </location>
</feature>
<dbReference type="Proteomes" id="UP000215902">
    <property type="component" value="Unassembled WGS sequence"/>
</dbReference>
<dbReference type="GO" id="GO:0043161">
    <property type="term" value="P:proteasome-mediated ubiquitin-dependent protein catabolic process"/>
    <property type="evidence" value="ECO:0007669"/>
    <property type="project" value="TreeGrafter"/>
</dbReference>
<evidence type="ECO:0000256" key="1">
    <source>
        <dbReference type="ARBA" id="ARBA00022723"/>
    </source>
</evidence>
<keyword evidence="4" id="KW-0862">Zinc</keyword>
<keyword evidence="2" id="KW-0677">Repeat</keyword>
<gene>
    <name evidence="8" type="ORF">BOX15_Mlig021700g2</name>
</gene>
<reference evidence="8 9" key="1">
    <citation type="submission" date="2017-06" db="EMBL/GenBank/DDBJ databases">
        <title>A platform for efficient transgenesis in Macrostomum lignano, a flatworm model organism for stem cell research.</title>
        <authorList>
            <person name="Berezikov E."/>
        </authorList>
    </citation>
    <scope>NUCLEOTIDE SEQUENCE [LARGE SCALE GENOMIC DNA]</scope>
    <source>
        <strain evidence="8">DV1</strain>
        <tissue evidence="8">Whole organism</tissue>
    </source>
</reference>
<evidence type="ECO:0000256" key="4">
    <source>
        <dbReference type="ARBA" id="ARBA00022833"/>
    </source>
</evidence>
<sequence length="259" mass="28317">FPELGQHCADQSCKQLDFLPLRCDLCQNVYCKLHFAYASHSCPLAYKKENQVPACPLCSRPIPVAPGEDANAVVGRHMDTDCNSEPAQRHRKRAGRCSAAGCRTRELVPVTCPSCRLNFCIKHRLEQDHACAGFQSSGRAVSNAAAAAVARQQQHTQQQQQRRQSPPAAAPQAPNLLEAQRGLSDQEALQMALRMSAAEAPVGATAAASAAEQRRRQEELDRQLAESLQASERQQQRGQQQQQRNQQHPGSDGNGCAMS</sequence>